<dbReference type="STRING" id="29730.A0A0D2UWF1"/>
<keyword evidence="2" id="KW-0808">Transferase</keyword>
<evidence type="ECO:0000256" key="1">
    <source>
        <dbReference type="ARBA" id="ARBA00022603"/>
    </source>
</evidence>
<keyword evidence="3" id="KW-0479">Metal-binding</keyword>
<keyword evidence="1" id="KW-0489">Methyltransferase</keyword>
<dbReference type="Gene3D" id="1.10.1200.270">
    <property type="entry name" value="Methyltransferase, alpha-helical capping domain"/>
    <property type="match status" value="1"/>
</dbReference>
<proteinExistence type="predicted"/>
<evidence type="ECO:0000256" key="3">
    <source>
        <dbReference type="ARBA" id="ARBA00022723"/>
    </source>
</evidence>
<dbReference type="InterPro" id="IPR005299">
    <property type="entry name" value="MeTrfase_7"/>
</dbReference>
<dbReference type="OMA" id="FVMEANC"/>
<organism evidence="5 6">
    <name type="scientific">Gossypium raimondii</name>
    <name type="common">Peruvian cotton</name>
    <name type="synonym">Gossypium klotzschianum subsp. raimondii</name>
    <dbReference type="NCBI Taxonomy" id="29730"/>
    <lineage>
        <taxon>Eukaryota</taxon>
        <taxon>Viridiplantae</taxon>
        <taxon>Streptophyta</taxon>
        <taxon>Embryophyta</taxon>
        <taxon>Tracheophyta</taxon>
        <taxon>Spermatophyta</taxon>
        <taxon>Magnoliopsida</taxon>
        <taxon>eudicotyledons</taxon>
        <taxon>Gunneridae</taxon>
        <taxon>Pentapetalae</taxon>
        <taxon>rosids</taxon>
        <taxon>malvids</taxon>
        <taxon>Malvales</taxon>
        <taxon>Malvaceae</taxon>
        <taxon>Malvoideae</taxon>
        <taxon>Gossypium</taxon>
    </lineage>
</organism>
<dbReference type="GO" id="GO:0008168">
    <property type="term" value="F:methyltransferase activity"/>
    <property type="evidence" value="ECO:0007669"/>
    <property type="project" value="UniProtKB-KW"/>
</dbReference>
<dbReference type="AlphaFoldDB" id="A0A0D2UWF1"/>
<evidence type="ECO:0000313" key="5">
    <source>
        <dbReference type="EMBL" id="KJB73001.1"/>
    </source>
</evidence>
<evidence type="ECO:0000256" key="4">
    <source>
        <dbReference type="ARBA" id="ARBA00022842"/>
    </source>
</evidence>
<dbReference type="GO" id="GO:0046872">
    <property type="term" value="F:metal ion binding"/>
    <property type="evidence" value="ECO:0007669"/>
    <property type="project" value="UniProtKB-KW"/>
</dbReference>
<dbReference type="PANTHER" id="PTHR31009">
    <property type="entry name" value="S-ADENOSYL-L-METHIONINE:CARBOXYL METHYLTRANSFERASE FAMILY PROTEIN"/>
    <property type="match status" value="1"/>
</dbReference>
<sequence>MASLGLGILRRFLENAANAYFQRHLELLTKSLLDLVDEGIVKEADVDSFNLPLYTPCKEEELQVFVMEANCSSREELLGSKEIWVQKGKKFANASRAIFEPIICSHFGDAVIDKLYTRFATPAANAITYSMDHKTLNIVVSLTRSIFINK</sequence>
<dbReference type="SUPFAM" id="SSF53335">
    <property type="entry name" value="S-adenosyl-L-methionine-dependent methyltransferases"/>
    <property type="match status" value="1"/>
</dbReference>
<evidence type="ECO:0000313" key="6">
    <source>
        <dbReference type="Proteomes" id="UP000032304"/>
    </source>
</evidence>
<evidence type="ECO:0000256" key="2">
    <source>
        <dbReference type="ARBA" id="ARBA00022679"/>
    </source>
</evidence>
<dbReference type="Gramene" id="KJB73001">
    <property type="protein sequence ID" value="KJB73001"/>
    <property type="gene ID" value="B456_011G208500"/>
</dbReference>
<dbReference type="EMBL" id="CM001750">
    <property type="protein sequence ID" value="KJB73001.1"/>
    <property type="molecule type" value="Genomic_DNA"/>
</dbReference>
<reference evidence="5 6" key="1">
    <citation type="journal article" date="2012" name="Nature">
        <title>Repeated polyploidization of Gossypium genomes and the evolution of spinnable cotton fibres.</title>
        <authorList>
            <person name="Paterson A.H."/>
            <person name="Wendel J.F."/>
            <person name="Gundlach H."/>
            <person name="Guo H."/>
            <person name="Jenkins J."/>
            <person name="Jin D."/>
            <person name="Llewellyn D."/>
            <person name="Showmaker K.C."/>
            <person name="Shu S."/>
            <person name="Udall J."/>
            <person name="Yoo M.J."/>
            <person name="Byers R."/>
            <person name="Chen W."/>
            <person name="Doron-Faigenboim A."/>
            <person name="Duke M.V."/>
            <person name="Gong L."/>
            <person name="Grimwood J."/>
            <person name="Grover C."/>
            <person name="Grupp K."/>
            <person name="Hu G."/>
            <person name="Lee T.H."/>
            <person name="Li J."/>
            <person name="Lin L."/>
            <person name="Liu T."/>
            <person name="Marler B.S."/>
            <person name="Page J.T."/>
            <person name="Roberts A.W."/>
            <person name="Romanel E."/>
            <person name="Sanders W.S."/>
            <person name="Szadkowski E."/>
            <person name="Tan X."/>
            <person name="Tang H."/>
            <person name="Xu C."/>
            <person name="Wang J."/>
            <person name="Wang Z."/>
            <person name="Zhang D."/>
            <person name="Zhang L."/>
            <person name="Ashrafi H."/>
            <person name="Bedon F."/>
            <person name="Bowers J.E."/>
            <person name="Brubaker C.L."/>
            <person name="Chee P.W."/>
            <person name="Das S."/>
            <person name="Gingle A.R."/>
            <person name="Haigler C.H."/>
            <person name="Harker D."/>
            <person name="Hoffmann L.V."/>
            <person name="Hovav R."/>
            <person name="Jones D.C."/>
            <person name="Lemke C."/>
            <person name="Mansoor S."/>
            <person name="ur Rahman M."/>
            <person name="Rainville L.N."/>
            <person name="Rambani A."/>
            <person name="Reddy U.K."/>
            <person name="Rong J.K."/>
            <person name="Saranga Y."/>
            <person name="Scheffler B.E."/>
            <person name="Scheffler J.A."/>
            <person name="Stelly D.M."/>
            <person name="Triplett B.A."/>
            <person name="Van Deynze A."/>
            <person name="Vaslin M.F."/>
            <person name="Waghmare V.N."/>
            <person name="Walford S.A."/>
            <person name="Wright R.J."/>
            <person name="Zaki E.A."/>
            <person name="Zhang T."/>
            <person name="Dennis E.S."/>
            <person name="Mayer K.F."/>
            <person name="Peterson D.G."/>
            <person name="Rokhsar D.S."/>
            <person name="Wang X."/>
            <person name="Schmutz J."/>
        </authorList>
    </citation>
    <scope>NUCLEOTIDE SEQUENCE [LARGE SCALE GENOMIC DNA]</scope>
</reference>
<accession>A0A0D2UWF1</accession>
<keyword evidence="4" id="KW-0460">Magnesium</keyword>
<dbReference type="GO" id="GO:0032259">
    <property type="term" value="P:methylation"/>
    <property type="evidence" value="ECO:0007669"/>
    <property type="project" value="UniProtKB-KW"/>
</dbReference>
<gene>
    <name evidence="5" type="ORF">B456_011G208500</name>
</gene>
<dbReference type="InterPro" id="IPR029063">
    <property type="entry name" value="SAM-dependent_MTases_sf"/>
</dbReference>
<dbReference type="InterPro" id="IPR042086">
    <property type="entry name" value="MeTrfase_capping"/>
</dbReference>
<protein>
    <submittedName>
        <fullName evidence="5">Uncharacterized protein</fullName>
    </submittedName>
</protein>
<dbReference type="Pfam" id="PF03492">
    <property type="entry name" value="Methyltransf_7"/>
    <property type="match status" value="1"/>
</dbReference>
<dbReference type="Proteomes" id="UP000032304">
    <property type="component" value="Chromosome 11"/>
</dbReference>
<keyword evidence="6" id="KW-1185">Reference proteome</keyword>
<name>A0A0D2UWF1_GOSRA</name>